<keyword evidence="2" id="KW-1185">Reference proteome</keyword>
<dbReference type="EMBL" id="LJIJ01004868">
    <property type="protein sequence ID" value="ODM87675.1"/>
    <property type="molecule type" value="Genomic_DNA"/>
</dbReference>
<organism evidence="1 2">
    <name type="scientific">Orchesella cincta</name>
    <name type="common">Springtail</name>
    <name type="synonym">Podura cincta</name>
    <dbReference type="NCBI Taxonomy" id="48709"/>
    <lineage>
        <taxon>Eukaryota</taxon>
        <taxon>Metazoa</taxon>
        <taxon>Ecdysozoa</taxon>
        <taxon>Arthropoda</taxon>
        <taxon>Hexapoda</taxon>
        <taxon>Collembola</taxon>
        <taxon>Entomobryomorpha</taxon>
        <taxon>Entomobryoidea</taxon>
        <taxon>Orchesellidae</taxon>
        <taxon>Orchesellinae</taxon>
        <taxon>Orchesella</taxon>
    </lineage>
</organism>
<accession>A0A1D2M3X3</accession>
<evidence type="ECO:0000313" key="2">
    <source>
        <dbReference type="Proteomes" id="UP000094527"/>
    </source>
</evidence>
<gene>
    <name evidence="1" type="ORF">Ocin01_19007</name>
</gene>
<evidence type="ECO:0000313" key="1">
    <source>
        <dbReference type="EMBL" id="ODM87675.1"/>
    </source>
</evidence>
<dbReference type="Proteomes" id="UP000094527">
    <property type="component" value="Unassembled WGS sequence"/>
</dbReference>
<comment type="caution">
    <text evidence="1">The sequence shown here is derived from an EMBL/GenBank/DDBJ whole genome shotgun (WGS) entry which is preliminary data.</text>
</comment>
<protein>
    <submittedName>
        <fullName evidence="1">Uncharacterized protein</fullName>
    </submittedName>
</protein>
<dbReference type="AlphaFoldDB" id="A0A1D2M3X3"/>
<name>A0A1D2M3X3_ORCCI</name>
<proteinExistence type="predicted"/>
<sequence length="117" mass="13938">MNMTVQKRINMRTWLGSKAIQVMDVDEKARKGMRLRPCSRFKRILQIIIDQYEKKLWKACTIILSFSFPKFIHSMRFELKMRFHYYSGRFCGNLHSGLSHPAENEAEALSDFEFPRC</sequence>
<reference evidence="1 2" key="1">
    <citation type="journal article" date="2016" name="Genome Biol. Evol.">
        <title>Gene Family Evolution Reflects Adaptation to Soil Environmental Stressors in the Genome of the Collembolan Orchesella cincta.</title>
        <authorList>
            <person name="Faddeeva-Vakhrusheva A."/>
            <person name="Derks M.F."/>
            <person name="Anvar S.Y."/>
            <person name="Agamennone V."/>
            <person name="Suring W."/>
            <person name="Smit S."/>
            <person name="van Straalen N.M."/>
            <person name="Roelofs D."/>
        </authorList>
    </citation>
    <scope>NUCLEOTIDE SEQUENCE [LARGE SCALE GENOMIC DNA]</scope>
    <source>
        <tissue evidence="1">Mixed pool</tissue>
    </source>
</reference>